<evidence type="ECO:0000313" key="2">
    <source>
        <dbReference type="Proteomes" id="UP001237448"/>
    </source>
</evidence>
<dbReference type="EMBL" id="JAUSVK010000001">
    <property type="protein sequence ID" value="MDQ0390425.1"/>
    <property type="molecule type" value="Genomic_DNA"/>
</dbReference>
<reference evidence="1 2" key="1">
    <citation type="submission" date="2023-07" db="EMBL/GenBank/DDBJ databases">
        <title>Genomic Encyclopedia of Type Strains, Phase IV (KMG-IV): sequencing the most valuable type-strain genomes for metagenomic binning, comparative biology and taxonomic classification.</title>
        <authorList>
            <person name="Goeker M."/>
        </authorList>
    </citation>
    <scope>NUCLEOTIDE SEQUENCE [LARGE SCALE GENOMIC DNA]</scope>
    <source>
        <strain evidence="1 2">DSM 5896</strain>
    </source>
</reference>
<gene>
    <name evidence="1" type="ORF">J3R73_000217</name>
</gene>
<comment type="caution">
    <text evidence="1">The sequence shown here is derived from an EMBL/GenBank/DDBJ whole genome shotgun (WGS) entry which is preliminary data.</text>
</comment>
<evidence type="ECO:0000313" key="1">
    <source>
        <dbReference type="EMBL" id="MDQ0390425.1"/>
    </source>
</evidence>
<name>A0ABU0F775_9HYPH</name>
<dbReference type="Proteomes" id="UP001237448">
    <property type="component" value="Unassembled WGS sequence"/>
</dbReference>
<organism evidence="1 2">
    <name type="scientific">Labrys monachus</name>
    <dbReference type="NCBI Taxonomy" id="217067"/>
    <lineage>
        <taxon>Bacteria</taxon>
        <taxon>Pseudomonadati</taxon>
        <taxon>Pseudomonadota</taxon>
        <taxon>Alphaproteobacteria</taxon>
        <taxon>Hyphomicrobiales</taxon>
        <taxon>Xanthobacteraceae</taxon>
        <taxon>Labrys</taxon>
    </lineage>
</organism>
<accession>A0ABU0F775</accession>
<keyword evidence="2" id="KW-1185">Reference proteome</keyword>
<proteinExistence type="predicted"/>
<sequence>MHIEVGNHAGRDEFGLNEVAGQFDALRLRQFARQGEFDLAGELGVLAQLAGFDIVPQPFAVGKMVGGAVRQHDLGMDDAAFIGEVVAAVEAFVAQP</sequence>
<protein>
    <submittedName>
        <fullName evidence="1">Uncharacterized protein</fullName>
    </submittedName>
</protein>